<evidence type="ECO:0000259" key="2">
    <source>
        <dbReference type="Pfam" id="PF08327"/>
    </source>
</evidence>
<name>A0A2T1A2W4_9ACTN</name>
<evidence type="ECO:0000256" key="1">
    <source>
        <dbReference type="ARBA" id="ARBA00006817"/>
    </source>
</evidence>
<dbReference type="EMBL" id="PVUE01000004">
    <property type="protein sequence ID" value="PRZ42874.1"/>
    <property type="molecule type" value="Genomic_DNA"/>
</dbReference>
<reference evidence="3 4" key="1">
    <citation type="submission" date="2018-03" db="EMBL/GenBank/DDBJ databases">
        <title>Genomic Encyclopedia of Archaeal and Bacterial Type Strains, Phase II (KMG-II): from individual species to whole genera.</title>
        <authorList>
            <person name="Goeker M."/>
        </authorList>
    </citation>
    <scope>NUCLEOTIDE SEQUENCE [LARGE SCALE GENOMIC DNA]</scope>
    <source>
        <strain evidence="3 4">DSM 100065</strain>
    </source>
</reference>
<gene>
    <name evidence="3" type="ORF">CLV47_104222</name>
</gene>
<dbReference type="SUPFAM" id="SSF55961">
    <property type="entry name" value="Bet v1-like"/>
    <property type="match status" value="1"/>
</dbReference>
<dbReference type="Proteomes" id="UP000237752">
    <property type="component" value="Unassembled WGS sequence"/>
</dbReference>
<dbReference type="OrthoDB" id="5185819at2"/>
<dbReference type="InterPro" id="IPR023393">
    <property type="entry name" value="START-like_dom_sf"/>
</dbReference>
<dbReference type="Pfam" id="PF08327">
    <property type="entry name" value="AHSA1"/>
    <property type="match status" value="1"/>
</dbReference>
<comment type="similarity">
    <text evidence="1">Belongs to the AHA1 family.</text>
</comment>
<accession>A0A2T1A2W4</accession>
<keyword evidence="4" id="KW-1185">Reference proteome</keyword>
<sequence length="163" mass="18477">MSTNTKPETTIKANPDLPTIEIVREFDAPPERVFRAWTDPELFAKWVGPRNLTTKVDHWDCKTGGGYRYRNLRDGEEIASFFGSFHEVRTNERLVQTFTWEGQPDGVSLETMTFEALGDGRTRIVSLGVVESMEIRDMILSSGMDTGVVEGYEKLDELLAAQR</sequence>
<protein>
    <submittedName>
        <fullName evidence="3">Uncharacterized protein YndB with AHSA1/START domain</fullName>
    </submittedName>
</protein>
<dbReference type="Gene3D" id="3.30.530.20">
    <property type="match status" value="1"/>
</dbReference>
<comment type="caution">
    <text evidence="3">The sequence shown here is derived from an EMBL/GenBank/DDBJ whole genome shotgun (WGS) entry which is preliminary data.</text>
</comment>
<evidence type="ECO:0000313" key="3">
    <source>
        <dbReference type="EMBL" id="PRZ42874.1"/>
    </source>
</evidence>
<dbReference type="RefSeq" id="WP_106348398.1">
    <property type="nucleotide sequence ID" value="NZ_PVUE01000004.1"/>
</dbReference>
<feature type="domain" description="Activator of Hsp90 ATPase homologue 1/2-like C-terminal" evidence="2">
    <location>
        <begin position="27"/>
        <end position="159"/>
    </location>
</feature>
<proteinExistence type="inferred from homology"/>
<organism evidence="3 4">
    <name type="scientific">Antricoccus suffuscus</name>
    <dbReference type="NCBI Taxonomy" id="1629062"/>
    <lineage>
        <taxon>Bacteria</taxon>
        <taxon>Bacillati</taxon>
        <taxon>Actinomycetota</taxon>
        <taxon>Actinomycetes</taxon>
        <taxon>Geodermatophilales</taxon>
        <taxon>Antricoccaceae</taxon>
        <taxon>Antricoccus</taxon>
    </lineage>
</organism>
<dbReference type="InterPro" id="IPR013538">
    <property type="entry name" value="ASHA1/2-like_C"/>
</dbReference>
<evidence type="ECO:0000313" key="4">
    <source>
        <dbReference type="Proteomes" id="UP000237752"/>
    </source>
</evidence>
<dbReference type="AlphaFoldDB" id="A0A2T1A2W4"/>
<dbReference type="CDD" id="cd07826">
    <property type="entry name" value="SRPBCC_CalC_Aha1-like_9"/>
    <property type="match status" value="1"/>
</dbReference>